<gene>
    <name evidence="2" type="ORF">CBUD_1941a</name>
</gene>
<dbReference type="HOGENOM" id="CLU_2952643_0_0_6"/>
<accession>B5XHJ8</accession>
<organism evidence="2 3">
    <name type="scientific">Coxiella burnetii (strain Dugway 5J108-111)</name>
    <dbReference type="NCBI Taxonomy" id="434922"/>
    <lineage>
        <taxon>Bacteria</taxon>
        <taxon>Pseudomonadati</taxon>
        <taxon>Pseudomonadota</taxon>
        <taxon>Gammaproteobacteria</taxon>
        <taxon>Legionellales</taxon>
        <taxon>Coxiellaceae</taxon>
        <taxon>Coxiella</taxon>
    </lineage>
</organism>
<dbReference type="KEGG" id="cbd:CBUD_1941a"/>
<name>B5XHJ8_COXBN</name>
<evidence type="ECO:0000313" key="2">
    <source>
        <dbReference type="EMBL" id="ACI23218.1"/>
    </source>
</evidence>
<proteinExistence type="predicted"/>
<keyword evidence="1" id="KW-0472">Membrane</keyword>
<sequence length="59" mass="6891">MRSPTKNAISQRLTQAFIVTWLKVFYLPTGLLNLIRVIVWENKILYSWASQTQPNLRAT</sequence>
<dbReference type="Proteomes" id="UP000008555">
    <property type="component" value="Chromosome"/>
</dbReference>
<reference evidence="2 3" key="1">
    <citation type="journal article" date="2009" name="Infect. Immun.">
        <title>Comparative genomics reveal extensive transposon-mediated genomic plasticity and diversity among potential effector proteins within the genus Coxiella.</title>
        <authorList>
            <person name="Beare P.A."/>
            <person name="Unsworth N."/>
            <person name="Andoh M."/>
            <person name="Voth D.E."/>
            <person name="Omsland A."/>
            <person name="Gilk S.D."/>
            <person name="Williams K.P."/>
            <person name="Sobral B.W."/>
            <person name="Kupko J.J.III."/>
            <person name="Porcella S.F."/>
            <person name="Samuel J.E."/>
            <person name="Heinzen R.A."/>
        </authorList>
    </citation>
    <scope>NUCLEOTIDE SEQUENCE [LARGE SCALE GENOMIC DNA]</scope>
    <source>
        <strain evidence="2 3">Dugway 5J108-111</strain>
    </source>
</reference>
<protein>
    <submittedName>
        <fullName evidence="2">Uncharacterized protein</fullName>
    </submittedName>
</protein>
<feature type="transmembrane region" description="Helical" evidence="1">
    <location>
        <begin position="21"/>
        <end position="40"/>
    </location>
</feature>
<keyword evidence="1" id="KW-1133">Transmembrane helix</keyword>
<dbReference type="EMBL" id="CP000733">
    <property type="protein sequence ID" value="ACI23218.1"/>
    <property type="molecule type" value="Genomic_DNA"/>
</dbReference>
<dbReference type="AlphaFoldDB" id="B5XHJ8"/>
<evidence type="ECO:0000256" key="1">
    <source>
        <dbReference type="SAM" id="Phobius"/>
    </source>
</evidence>
<keyword evidence="1" id="KW-0812">Transmembrane</keyword>
<evidence type="ECO:0000313" key="3">
    <source>
        <dbReference type="Proteomes" id="UP000008555"/>
    </source>
</evidence>